<organism evidence="2 3">
    <name type="scientific">Thalictrum thalictroides</name>
    <name type="common">Rue-anemone</name>
    <name type="synonym">Anemone thalictroides</name>
    <dbReference type="NCBI Taxonomy" id="46969"/>
    <lineage>
        <taxon>Eukaryota</taxon>
        <taxon>Viridiplantae</taxon>
        <taxon>Streptophyta</taxon>
        <taxon>Embryophyta</taxon>
        <taxon>Tracheophyta</taxon>
        <taxon>Spermatophyta</taxon>
        <taxon>Magnoliopsida</taxon>
        <taxon>Ranunculales</taxon>
        <taxon>Ranunculaceae</taxon>
        <taxon>Thalictroideae</taxon>
        <taxon>Thalictrum</taxon>
    </lineage>
</organism>
<evidence type="ECO:0000313" key="2">
    <source>
        <dbReference type="EMBL" id="KAF5204545.1"/>
    </source>
</evidence>
<feature type="compositionally biased region" description="Basic residues" evidence="1">
    <location>
        <begin position="1"/>
        <end position="10"/>
    </location>
</feature>
<evidence type="ECO:0000256" key="1">
    <source>
        <dbReference type="SAM" id="MobiDB-lite"/>
    </source>
</evidence>
<sequence length="59" mass="7034">MSGKKLRVDRKRRDSKNPLMGHGTDKRYREKLFHWILSQSRHLGLEERGDVGTIIRNYP</sequence>
<keyword evidence="3" id="KW-1185">Reference proteome</keyword>
<comment type="caution">
    <text evidence="2">The sequence shown here is derived from an EMBL/GenBank/DDBJ whole genome shotgun (WGS) entry which is preliminary data.</text>
</comment>
<reference evidence="2 3" key="1">
    <citation type="submission" date="2020-06" db="EMBL/GenBank/DDBJ databases">
        <title>Transcriptomic and genomic resources for Thalictrum thalictroides and T. hernandezii: Facilitating candidate gene discovery in an emerging model plant lineage.</title>
        <authorList>
            <person name="Arias T."/>
            <person name="Riano-Pachon D.M."/>
            <person name="Di Stilio V.S."/>
        </authorList>
    </citation>
    <scope>NUCLEOTIDE SEQUENCE [LARGE SCALE GENOMIC DNA]</scope>
    <source>
        <strain evidence="3">cv. WT478/WT964</strain>
        <tissue evidence="2">Leaves</tissue>
    </source>
</reference>
<feature type="region of interest" description="Disordered" evidence="1">
    <location>
        <begin position="1"/>
        <end position="24"/>
    </location>
</feature>
<protein>
    <submittedName>
        <fullName evidence="2">Uncharacterized protein</fullName>
    </submittedName>
</protein>
<gene>
    <name evidence="2" type="ORF">FRX31_005867</name>
</gene>
<dbReference type="AlphaFoldDB" id="A0A7J6X6S7"/>
<name>A0A7J6X6S7_THATH</name>
<accession>A0A7J6X6S7</accession>
<dbReference type="Proteomes" id="UP000554482">
    <property type="component" value="Unassembled WGS sequence"/>
</dbReference>
<proteinExistence type="predicted"/>
<dbReference type="EMBL" id="JABWDY010005309">
    <property type="protein sequence ID" value="KAF5204545.1"/>
    <property type="molecule type" value="Genomic_DNA"/>
</dbReference>
<evidence type="ECO:0000313" key="3">
    <source>
        <dbReference type="Proteomes" id="UP000554482"/>
    </source>
</evidence>